<sequence length="60" mass="5977">MRIGKSAVGPGINVCVTCPTSSRAPLMNFAACKPVLVTDIGTSEISGGFPSLAIAKKAAA</sequence>
<name>A0A6J7CPM1_9ZZZZ</name>
<proteinExistence type="predicted"/>
<reference evidence="1" key="1">
    <citation type="submission" date="2020-05" db="EMBL/GenBank/DDBJ databases">
        <authorList>
            <person name="Chiriac C."/>
            <person name="Salcher M."/>
            <person name="Ghai R."/>
            <person name="Kavagutti S V."/>
        </authorList>
    </citation>
    <scope>NUCLEOTIDE SEQUENCE</scope>
</reference>
<organism evidence="1">
    <name type="scientific">freshwater metagenome</name>
    <dbReference type="NCBI Taxonomy" id="449393"/>
    <lineage>
        <taxon>unclassified sequences</taxon>
        <taxon>metagenomes</taxon>
        <taxon>ecological metagenomes</taxon>
    </lineage>
</organism>
<evidence type="ECO:0000313" key="1">
    <source>
        <dbReference type="EMBL" id="CAB4859690.1"/>
    </source>
</evidence>
<protein>
    <submittedName>
        <fullName evidence="1">Unannotated protein</fullName>
    </submittedName>
</protein>
<gene>
    <name evidence="1" type="ORF">UFOPK3306_00349</name>
</gene>
<dbReference type="AlphaFoldDB" id="A0A6J7CPM1"/>
<accession>A0A6J7CPM1</accession>
<dbReference type="EMBL" id="CAFBLI010000016">
    <property type="protein sequence ID" value="CAB4859690.1"/>
    <property type="molecule type" value="Genomic_DNA"/>
</dbReference>